<dbReference type="InterPro" id="IPR001845">
    <property type="entry name" value="HTH_ArsR_DNA-bd_dom"/>
</dbReference>
<evidence type="ECO:0000256" key="2">
    <source>
        <dbReference type="ARBA" id="ARBA00023125"/>
    </source>
</evidence>
<sequence>MKLDDGTLDEVLRALAHPDRRRFWKACLDQERSAGDLAALSNLALASVSEHLKVLRKTGLLTLEKRGRFWFYRADRPTLNAVVESLRLLEGDDGT</sequence>
<dbReference type="InterPro" id="IPR011991">
    <property type="entry name" value="ArsR-like_HTH"/>
</dbReference>
<proteinExistence type="predicted"/>
<dbReference type="RefSeq" id="WP_271164386.1">
    <property type="nucleotide sequence ID" value="NZ_BSFD01000002.1"/>
</dbReference>
<dbReference type="PRINTS" id="PR00778">
    <property type="entry name" value="HTHARSR"/>
</dbReference>
<evidence type="ECO:0000256" key="3">
    <source>
        <dbReference type="ARBA" id="ARBA00023163"/>
    </source>
</evidence>
<accession>A0ABQ5T6D9</accession>
<dbReference type="Gene3D" id="1.10.10.10">
    <property type="entry name" value="Winged helix-like DNA-binding domain superfamily/Winged helix DNA-binding domain"/>
    <property type="match status" value="1"/>
</dbReference>
<dbReference type="NCBIfam" id="NF033788">
    <property type="entry name" value="HTH_metalloreg"/>
    <property type="match status" value="1"/>
</dbReference>
<dbReference type="EMBL" id="BSFD01000002">
    <property type="protein sequence ID" value="GLK48141.1"/>
    <property type="molecule type" value="Genomic_DNA"/>
</dbReference>
<dbReference type="PANTHER" id="PTHR43132:SF2">
    <property type="entry name" value="ARSENICAL RESISTANCE OPERON REPRESSOR ARSR-RELATED"/>
    <property type="match status" value="1"/>
</dbReference>
<organism evidence="5 6">
    <name type="scientific">Brevundimonas intermedia</name>
    <dbReference type="NCBI Taxonomy" id="74315"/>
    <lineage>
        <taxon>Bacteria</taxon>
        <taxon>Pseudomonadati</taxon>
        <taxon>Pseudomonadota</taxon>
        <taxon>Alphaproteobacteria</taxon>
        <taxon>Caulobacterales</taxon>
        <taxon>Caulobacteraceae</taxon>
        <taxon>Brevundimonas</taxon>
    </lineage>
</organism>
<dbReference type="InterPro" id="IPR036388">
    <property type="entry name" value="WH-like_DNA-bd_sf"/>
</dbReference>
<keyword evidence="1" id="KW-0805">Transcription regulation</keyword>
<comment type="caution">
    <text evidence="5">The sequence shown here is derived from an EMBL/GenBank/DDBJ whole genome shotgun (WGS) entry which is preliminary data.</text>
</comment>
<evidence type="ECO:0000313" key="5">
    <source>
        <dbReference type="EMBL" id="GLK48141.1"/>
    </source>
</evidence>
<dbReference type="InterPro" id="IPR036390">
    <property type="entry name" value="WH_DNA-bd_sf"/>
</dbReference>
<name>A0ABQ5T6D9_9CAUL</name>
<gene>
    <name evidence="5" type="ORF">GCM10017620_11140</name>
</gene>
<dbReference type="CDD" id="cd00090">
    <property type="entry name" value="HTH_ARSR"/>
    <property type="match status" value="1"/>
</dbReference>
<dbReference type="SMART" id="SM00418">
    <property type="entry name" value="HTH_ARSR"/>
    <property type="match status" value="1"/>
</dbReference>
<reference evidence="5" key="1">
    <citation type="journal article" date="2014" name="Int. J. Syst. Evol. Microbiol.">
        <title>Complete genome of a new Firmicutes species belonging to the dominant human colonic microbiota ('Ruminococcus bicirculans') reveals two chromosomes and a selective capacity to utilize plant glucans.</title>
        <authorList>
            <consortium name="NISC Comparative Sequencing Program"/>
            <person name="Wegmann U."/>
            <person name="Louis P."/>
            <person name="Goesmann A."/>
            <person name="Henrissat B."/>
            <person name="Duncan S.H."/>
            <person name="Flint H.J."/>
        </authorList>
    </citation>
    <scope>NUCLEOTIDE SEQUENCE</scope>
    <source>
        <strain evidence="5">VKM B-1499</strain>
    </source>
</reference>
<evidence type="ECO:0000313" key="6">
    <source>
        <dbReference type="Proteomes" id="UP001143509"/>
    </source>
</evidence>
<evidence type="ECO:0000259" key="4">
    <source>
        <dbReference type="PROSITE" id="PS50987"/>
    </source>
</evidence>
<keyword evidence="3" id="KW-0804">Transcription</keyword>
<protein>
    <recommendedName>
        <fullName evidence="4">HTH arsR-type domain-containing protein</fullName>
    </recommendedName>
</protein>
<dbReference type="PANTHER" id="PTHR43132">
    <property type="entry name" value="ARSENICAL RESISTANCE OPERON REPRESSOR ARSR-RELATED"/>
    <property type="match status" value="1"/>
</dbReference>
<dbReference type="PROSITE" id="PS50987">
    <property type="entry name" value="HTH_ARSR_2"/>
    <property type="match status" value="1"/>
</dbReference>
<keyword evidence="6" id="KW-1185">Reference proteome</keyword>
<feature type="domain" description="HTH arsR-type" evidence="4">
    <location>
        <begin position="1"/>
        <end position="94"/>
    </location>
</feature>
<dbReference type="Pfam" id="PF12840">
    <property type="entry name" value="HTH_20"/>
    <property type="match status" value="1"/>
</dbReference>
<keyword evidence="2" id="KW-0238">DNA-binding</keyword>
<reference evidence="5" key="2">
    <citation type="submission" date="2023-01" db="EMBL/GenBank/DDBJ databases">
        <authorList>
            <person name="Sun Q."/>
            <person name="Evtushenko L."/>
        </authorList>
    </citation>
    <scope>NUCLEOTIDE SEQUENCE</scope>
    <source>
        <strain evidence="5">VKM B-1499</strain>
    </source>
</reference>
<dbReference type="SUPFAM" id="SSF46785">
    <property type="entry name" value="Winged helix' DNA-binding domain"/>
    <property type="match status" value="1"/>
</dbReference>
<dbReference type="Proteomes" id="UP001143509">
    <property type="component" value="Unassembled WGS sequence"/>
</dbReference>
<dbReference type="InterPro" id="IPR051011">
    <property type="entry name" value="Metal_resp_trans_reg"/>
</dbReference>
<evidence type="ECO:0000256" key="1">
    <source>
        <dbReference type="ARBA" id="ARBA00023015"/>
    </source>
</evidence>